<evidence type="ECO:0000256" key="1">
    <source>
        <dbReference type="ARBA" id="ARBA00004123"/>
    </source>
</evidence>
<evidence type="ECO:0000256" key="4">
    <source>
        <dbReference type="ARBA" id="ARBA00022664"/>
    </source>
</evidence>
<dbReference type="GO" id="GO:0046540">
    <property type="term" value="C:U4/U6 x U5 tri-snRNP complex"/>
    <property type="evidence" value="ECO:0007669"/>
    <property type="project" value="TreeGrafter"/>
</dbReference>
<feature type="compositionally biased region" description="Basic residues" evidence="8">
    <location>
        <begin position="310"/>
        <end position="319"/>
    </location>
</feature>
<evidence type="ECO:0000259" key="9">
    <source>
        <dbReference type="Pfam" id="PF02840"/>
    </source>
</evidence>
<feature type="compositionally biased region" description="Basic and acidic residues" evidence="8">
    <location>
        <begin position="335"/>
        <end position="349"/>
    </location>
</feature>
<keyword evidence="5" id="KW-0747">Spliceosome</keyword>
<sequence length="349" mass="41072">MDFSSLLSKEINKKRKINKITKTGNTGKKHHGKKLKQTKEEEEEEQTKGKEIIDIYEEPVSQPVLAREPKVSIREEGLCQEEIDAKLTQYNELDKSLTKNEKLKRLHFLLKLDLQNQKYADWVNKERCYYEDPEKQRIKLESVMNIESHRDELRVQIRVYLKTLINEWDKLKDKSDDDEYLLKETKTGIIKLLYKLRSDKLSNEMLISLSTIIYHLQANQFNKANESYLQLSIGNVCWPIGVVNVGIHARSASSKIAGTHSTSNIMVGESTRRWVISVKRLINFKEREYRVMPLSSNTIEQSEIVEQHTGKNHHGKKLKQTKEKEKEEEEEEEEERRSNIQERSTMERN</sequence>
<proteinExistence type="inferred from homology"/>
<feature type="region of interest" description="Disordered" evidence="8">
    <location>
        <begin position="304"/>
        <end position="349"/>
    </location>
</feature>
<dbReference type="GO" id="GO:0071021">
    <property type="term" value="C:U2-type post-spliceosomal complex"/>
    <property type="evidence" value="ECO:0007669"/>
    <property type="project" value="TreeGrafter"/>
</dbReference>
<evidence type="ECO:0000256" key="7">
    <source>
        <dbReference type="ARBA" id="ARBA00023242"/>
    </source>
</evidence>
<feature type="domain" description="Prp18" evidence="9">
    <location>
        <begin position="160"/>
        <end position="289"/>
    </location>
</feature>
<dbReference type="InterPro" id="IPR004098">
    <property type="entry name" value="Prp18"/>
</dbReference>
<evidence type="ECO:0000256" key="8">
    <source>
        <dbReference type="SAM" id="MobiDB-lite"/>
    </source>
</evidence>
<organism evidence="10 11">
    <name type="scientific">Candida oxycetoniae</name>
    <dbReference type="NCBI Taxonomy" id="497107"/>
    <lineage>
        <taxon>Eukaryota</taxon>
        <taxon>Fungi</taxon>
        <taxon>Dikarya</taxon>
        <taxon>Ascomycota</taxon>
        <taxon>Saccharomycotina</taxon>
        <taxon>Pichiomycetes</taxon>
        <taxon>Debaryomycetaceae</taxon>
        <taxon>Candida/Lodderomyces clade</taxon>
        <taxon>Candida</taxon>
    </lineage>
</organism>
<comment type="subcellular location">
    <subcellularLocation>
        <location evidence="1">Nucleus</location>
    </subcellularLocation>
</comment>
<accession>A0AAI9SVJ9</accession>
<dbReference type="GO" id="GO:0000350">
    <property type="term" value="P:generation of catalytic spliceosome for second transesterification step"/>
    <property type="evidence" value="ECO:0007669"/>
    <property type="project" value="TreeGrafter"/>
</dbReference>
<dbReference type="RefSeq" id="XP_049179499.1">
    <property type="nucleotide sequence ID" value="XM_049324812.1"/>
</dbReference>
<name>A0AAI9SVJ9_9ASCO</name>
<dbReference type="PANTHER" id="PTHR13007">
    <property type="entry name" value="PRE-MRNA SPLICING FACTOR-RELATED"/>
    <property type="match status" value="1"/>
</dbReference>
<evidence type="ECO:0000256" key="3">
    <source>
        <dbReference type="ARBA" id="ARBA00018242"/>
    </source>
</evidence>
<evidence type="ECO:0000313" key="10">
    <source>
        <dbReference type="EMBL" id="KAI3403752.2"/>
    </source>
</evidence>
<feature type="compositionally biased region" description="Basic residues" evidence="8">
    <location>
        <begin position="27"/>
        <end position="36"/>
    </location>
</feature>
<comment type="similarity">
    <text evidence="2">Belongs to the PRP18 family.</text>
</comment>
<evidence type="ECO:0000313" key="11">
    <source>
        <dbReference type="Proteomes" id="UP001202479"/>
    </source>
</evidence>
<comment type="caution">
    <text evidence="10">The sequence shown here is derived from an EMBL/GenBank/DDBJ whole genome shotgun (WGS) entry which is preliminary data.</text>
</comment>
<reference evidence="10" key="1">
    <citation type="journal article" date="2022" name="DNA Res.">
        <title>Genome analysis of five recently described species of the CUG-Ser clade uncovers Candida theae as a new hybrid lineage with pathogenic potential in the Candida parapsilosis species complex.</title>
        <authorList>
            <person name="Mixao V."/>
            <person name="Del Olmo V."/>
            <person name="Hegedusova E."/>
            <person name="Saus E."/>
            <person name="Pryszcz L."/>
            <person name="Cillingova A."/>
            <person name="Nosek J."/>
            <person name="Gabaldon T."/>
        </authorList>
    </citation>
    <scope>NUCLEOTIDE SEQUENCE</scope>
    <source>
        <strain evidence="10">CBS 10844</strain>
    </source>
</reference>
<dbReference type="AlphaFoldDB" id="A0AAI9SVJ9"/>
<keyword evidence="6" id="KW-0508">mRNA splicing</keyword>
<gene>
    <name evidence="10" type="ORF">KGF56_003477</name>
</gene>
<evidence type="ECO:0000256" key="5">
    <source>
        <dbReference type="ARBA" id="ARBA00022728"/>
    </source>
</evidence>
<protein>
    <recommendedName>
        <fullName evidence="3">Pre-mRNA-splicing factor 18</fullName>
    </recommendedName>
</protein>
<keyword evidence="7" id="KW-0539">Nucleus</keyword>
<dbReference type="SUPFAM" id="SSF47938">
    <property type="entry name" value="Functional domain of the splicing factor Prp18"/>
    <property type="match status" value="1"/>
</dbReference>
<dbReference type="Pfam" id="PF02840">
    <property type="entry name" value="Prp18"/>
    <property type="match status" value="1"/>
</dbReference>
<keyword evidence="11" id="KW-1185">Reference proteome</keyword>
<dbReference type="Gene3D" id="1.20.940.10">
    <property type="entry name" value="Functional domain of the splicing factor Prp18"/>
    <property type="match status" value="1"/>
</dbReference>
<dbReference type="GO" id="GO:0005682">
    <property type="term" value="C:U5 snRNP"/>
    <property type="evidence" value="ECO:0007669"/>
    <property type="project" value="TreeGrafter"/>
</dbReference>
<dbReference type="Proteomes" id="UP001202479">
    <property type="component" value="Unassembled WGS sequence"/>
</dbReference>
<dbReference type="PANTHER" id="PTHR13007:SF19">
    <property type="entry name" value="PRE-MRNA-SPLICING FACTOR 18"/>
    <property type="match status" value="1"/>
</dbReference>
<feature type="region of interest" description="Disordered" evidence="8">
    <location>
        <begin position="1"/>
        <end position="48"/>
    </location>
</feature>
<dbReference type="InterPro" id="IPR039979">
    <property type="entry name" value="PRPF18"/>
</dbReference>
<keyword evidence="4" id="KW-0507">mRNA processing</keyword>
<evidence type="ECO:0000256" key="2">
    <source>
        <dbReference type="ARBA" id="ARBA00008137"/>
    </source>
</evidence>
<evidence type="ECO:0000256" key="6">
    <source>
        <dbReference type="ARBA" id="ARBA00023187"/>
    </source>
</evidence>
<dbReference type="EMBL" id="JAHUZD010000121">
    <property type="protein sequence ID" value="KAI3403752.2"/>
    <property type="molecule type" value="Genomic_DNA"/>
</dbReference>
<dbReference type="GeneID" id="73381092"/>